<keyword evidence="2" id="KW-1185">Reference proteome</keyword>
<organism evidence="1 2">
    <name type="scientific">Candidula unifasciata</name>
    <dbReference type="NCBI Taxonomy" id="100452"/>
    <lineage>
        <taxon>Eukaryota</taxon>
        <taxon>Metazoa</taxon>
        <taxon>Spiralia</taxon>
        <taxon>Lophotrochozoa</taxon>
        <taxon>Mollusca</taxon>
        <taxon>Gastropoda</taxon>
        <taxon>Heterobranchia</taxon>
        <taxon>Euthyneura</taxon>
        <taxon>Panpulmonata</taxon>
        <taxon>Eupulmonata</taxon>
        <taxon>Stylommatophora</taxon>
        <taxon>Helicina</taxon>
        <taxon>Helicoidea</taxon>
        <taxon>Geomitridae</taxon>
        <taxon>Candidula</taxon>
    </lineage>
</organism>
<evidence type="ECO:0000313" key="2">
    <source>
        <dbReference type="Proteomes" id="UP000678393"/>
    </source>
</evidence>
<dbReference type="PRINTS" id="PR00081">
    <property type="entry name" value="GDHRDH"/>
</dbReference>
<gene>
    <name evidence="1" type="ORF">CUNI_LOCUS9723</name>
</gene>
<name>A0A8S3Z8G9_9EUPU</name>
<protein>
    <submittedName>
        <fullName evidence="1">Uncharacterized protein</fullName>
    </submittedName>
</protein>
<dbReference type="Pfam" id="PF00106">
    <property type="entry name" value="adh_short"/>
    <property type="match status" value="1"/>
</dbReference>
<dbReference type="SUPFAM" id="SSF51735">
    <property type="entry name" value="NAD(P)-binding Rossmann-fold domains"/>
    <property type="match status" value="1"/>
</dbReference>
<dbReference type="Proteomes" id="UP000678393">
    <property type="component" value="Unassembled WGS sequence"/>
</dbReference>
<dbReference type="GO" id="GO:0008202">
    <property type="term" value="P:steroid metabolic process"/>
    <property type="evidence" value="ECO:0007669"/>
    <property type="project" value="TreeGrafter"/>
</dbReference>
<dbReference type="Gene3D" id="3.40.50.720">
    <property type="entry name" value="NAD(P)-binding Rossmann-like Domain"/>
    <property type="match status" value="1"/>
</dbReference>
<proteinExistence type="predicted"/>
<dbReference type="OrthoDB" id="5296at2759"/>
<evidence type="ECO:0000313" key="1">
    <source>
        <dbReference type="EMBL" id="CAG5124165.1"/>
    </source>
</evidence>
<dbReference type="PANTHER" id="PTHR43313:SF50">
    <property type="entry name" value="GH26015P"/>
    <property type="match status" value="1"/>
</dbReference>
<comment type="caution">
    <text evidence="1">The sequence shown here is derived from an EMBL/GenBank/DDBJ whole genome shotgun (WGS) entry which is preliminary data.</text>
</comment>
<reference evidence="1" key="1">
    <citation type="submission" date="2021-04" db="EMBL/GenBank/DDBJ databases">
        <authorList>
            <consortium name="Molecular Ecology Group"/>
        </authorList>
    </citation>
    <scope>NUCLEOTIDE SEQUENCE</scope>
</reference>
<dbReference type="GO" id="GO:0016491">
    <property type="term" value="F:oxidoreductase activity"/>
    <property type="evidence" value="ECO:0007669"/>
    <property type="project" value="TreeGrafter"/>
</dbReference>
<dbReference type="PANTHER" id="PTHR43313">
    <property type="entry name" value="SHORT-CHAIN DEHYDROGENASE/REDUCTASE FAMILY 9C"/>
    <property type="match status" value="1"/>
</dbReference>
<accession>A0A8S3Z8G9</accession>
<dbReference type="InterPro" id="IPR002347">
    <property type="entry name" value="SDR_fam"/>
</dbReference>
<dbReference type="EMBL" id="CAJHNH020001713">
    <property type="protein sequence ID" value="CAG5124165.1"/>
    <property type="molecule type" value="Genomic_DNA"/>
</dbReference>
<sequence>MVWIVVILIATVVAYLVLDRLIRLPKVSNFANKFVLITGCDSGFGRELAIRLDKMGFPVFAACLGQEGRRSLEENCSSRLVTLSLNVADTRSIQEAFKFVQQSLPNEKSLWAVVNNAGVGGTIGTMEMIPLESYISTCGINLFGPIEISRTFAPLLRKSQGRLVFMTSVMGRYPATPGPYSVSKFGIEAFGDVCRHDLSAFGIKVSMIEPGYFKTNILSPLLDGAKEAYAKTEQEVREAYGKDYLDQTAAGVGAMQVYASPDTHKVVDAYVSALTSVYPRPRYVVGTDAKLVYLPLAFLPEWIGDTLLASLKKRLSAKTTQIQ</sequence>
<dbReference type="InterPro" id="IPR036291">
    <property type="entry name" value="NAD(P)-bd_dom_sf"/>
</dbReference>
<dbReference type="AlphaFoldDB" id="A0A8S3Z8G9"/>